<gene>
    <name evidence="1" type="ORF">ABW02_04650</name>
</gene>
<organism evidence="1 2">
    <name type="scientific">Niallia circulans</name>
    <name type="common">Bacillus circulans</name>
    <dbReference type="NCBI Taxonomy" id="1397"/>
    <lineage>
        <taxon>Bacteria</taxon>
        <taxon>Bacillati</taxon>
        <taxon>Bacillota</taxon>
        <taxon>Bacilli</taxon>
        <taxon>Bacillales</taxon>
        <taxon>Bacillaceae</taxon>
        <taxon>Niallia</taxon>
    </lineage>
</organism>
<reference evidence="1 2" key="1">
    <citation type="submission" date="2015-05" db="EMBL/GenBank/DDBJ databases">
        <title>Whole genome sequence and identification of bacterial endophytes from Costus igneus.</title>
        <authorList>
            <person name="Lee Y.P."/>
            <person name="Gan H.M."/>
            <person name="Eng W."/>
            <person name="Wheatley M.S."/>
            <person name="Caraballo A."/>
            <person name="Polter S."/>
            <person name="Savka M.A."/>
            <person name="Hudson A.O."/>
        </authorList>
    </citation>
    <scope>NUCLEOTIDE SEQUENCE [LARGE SCALE GENOMIC DNA]</scope>
    <source>
        <strain evidence="1 2">RIT379</strain>
    </source>
</reference>
<sequence length="63" mass="7824">MKIGQQEFFILWKQAVQKENLGYHLYTPHNFSFKELKLYNLKDYLLNKYWDIKKPLLIKTQKF</sequence>
<name>A0A0J1INB5_NIACI</name>
<keyword evidence="2" id="KW-1185">Reference proteome</keyword>
<proteinExistence type="predicted"/>
<accession>A0A0J1INB5</accession>
<dbReference type="PATRIC" id="fig|1397.4.peg.3028"/>
<protein>
    <submittedName>
        <fullName evidence="1">Uncharacterized protein</fullName>
    </submittedName>
</protein>
<comment type="caution">
    <text evidence="1">The sequence shown here is derived from an EMBL/GenBank/DDBJ whole genome shotgun (WGS) entry which is preliminary data.</text>
</comment>
<dbReference type="AlphaFoldDB" id="A0A0J1INB5"/>
<dbReference type="EMBL" id="LDPH01000003">
    <property type="protein sequence ID" value="KLV27451.1"/>
    <property type="molecule type" value="Genomic_DNA"/>
</dbReference>
<evidence type="ECO:0000313" key="1">
    <source>
        <dbReference type="EMBL" id="KLV27451.1"/>
    </source>
</evidence>
<dbReference type="Proteomes" id="UP000036045">
    <property type="component" value="Unassembled WGS sequence"/>
</dbReference>
<evidence type="ECO:0000313" key="2">
    <source>
        <dbReference type="Proteomes" id="UP000036045"/>
    </source>
</evidence>